<dbReference type="GO" id="GO:0015979">
    <property type="term" value="P:photosynthesis"/>
    <property type="evidence" value="ECO:0007669"/>
    <property type="project" value="UniProtKB-KW"/>
</dbReference>
<keyword evidence="1" id="KW-0602">Photosynthesis</keyword>
<feature type="transmembrane region" description="Helical" evidence="2">
    <location>
        <begin position="170"/>
        <end position="189"/>
    </location>
</feature>
<evidence type="ECO:0000313" key="5">
    <source>
        <dbReference type="Proteomes" id="UP000629098"/>
    </source>
</evidence>
<feature type="transmembrane region" description="Helical" evidence="2">
    <location>
        <begin position="12"/>
        <end position="39"/>
    </location>
</feature>
<dbReference type="EMBL" id="JACXAE010000025">
    <property type="protein sequence ID" value="MBD2771583.1"/>
    <property type="molecule type" value="Genomic_DNA"/>
</dbReference>
<dbReference type="Proteomes" id="UP000629098">
    <property type="component" value="Unassembled WGS sequence"/>
</dbReference>
<keyword evidence="2" id="KW-0472">Membrane</keyword>
<evidence type="ECO:0000313" key="4">
    <source>
        <dbReference type="EMBL" id="MBD2771583.1"/>
    </source>
</evidence>
<dbReference type="SUPFAM" id="SSF81342">
    <property type="entry name" value="Transmembrane di-heme cytochromes"/>
    <property type="match status" value="1"/>
</dbReference>
<protein>
    <submittedName>
        <fullName evidence="4">Cytochrome bc complex cytochrome b subunit</fullName>
    </submittedName>
</protein>
<accession>A0A8J6XQH7</accession>
<sequence>MQNSQFETVLRRITTILSVVIITLTLIGATTGILLSFYYEPASGAAFRSLEMITKEVSYGWLFRKAHQIAGHGVIVIAVANIVVMFLGRQFNQNWLTAWIGGILFTLSAIGLAWTAMILGWDQEGYWRFSIELGTIEAIPLIGSQLRDILIGGGGISTITVQHLYTLHSYIISVAAIILAAVHLVGVLGQEKQMHTEVSQLKPQQNAQSELIPDIGASAVES</sequence>
<feature type="domain" description="Cytochrome b/b6 N-terminal region profile" evidence="3">
    <location>
        <begin position="1"/>
        <end position="196"/>
    </location>
</feature>
<dbReference type="PROSITE" id="PS51002">
    <property type="entry name" value="CYTB_NTER"/>
    <property type="match status" value="1"/>
</dbReference>
<name>A0A8J6XQH7_9CYAN</name>
<dbReference type="Pfam" id="PF00033">
    <property type="entry name" value="Cytochrome_B"/>
    <property type="match status" value="1"/>
</dbReference>
<dbReference type="Gene3D" id="1.20.810.10">
    <property type="entry name" value="Cytochrome Bc1 Complex, Chain C"/>
    <property type="match status" value="1"/>
</dbReference>
<evidence type="ECO:0000256" key="2">
    <source>
        <dbReference type="SAM" id="Phobius"/>
    </source>
</evidence>
<keyword evidence="2" id="KW-1133">Transmembrane helix</keyword>
<feature type="transmembrane region" description="Helical" evidence="2">
    <location>
        <begin position="95"/>
        <end position="121"/>
    </location>
</feature>
<dbReference type="PANTHER" id="PTHR19271:SF16">
    <property type="entry name" value="CYTOCHROME B"/>
    <property type="match status" value="1"/>
</dbReference>
<dbReference type="InterPro" id="IPR027387">
    <property type="entry name" value="Cytb/b6-like_sf"/>
</dbReference>
<organism evidence="4 5">
    <name type="scientific">Iningainema tapete BLCC-T55</name>
    <dbReference type="NCBI Taxonomy" id="2748662"/>
    <lineage>
        <taxon>Bacteria</taxon>
        <taxon>Bacillati</taxon>
        <taxon>Cyanobacteriota</taxon>
        <taxon>Cyanophyceae</taxon>
        <taxon>Nostocales</taxon>
        <taxon>Scytonemataceae</taxon>
        <taxon>Iningainema tapete</taxon>
    </lineage>
</organism>
<dbReference type="InterPro" id="IPR016174">
    <property type="entry name" value="Di-haem_cyt_TM"/>
</dbReference>
<proteinExistence type="predicted"/>
<dbReference type="GO" id="GO:0009055">
    <property type="term" value="F:electron transfer activity"/>
    <property type="evidence" value="ECO:0007669"/>
    <property type="project" value="InterPro"/>
</dbReference>
<gene>
    <name evidence="4" type="ORF">ICL16_05500</name>
</gene>
<evidence type="ECO:0000259" key="3">
    <source>
        <dbReference type="PROSITE" id="PS51002"/>
    </source>
</evidence>
<comment type="caution">
    <text evidence="4">The sequence shown here is derived from an EMBL/GenBank/DDBJ whole genome shotgun (WGS) entry which is preliminary data.</text>
</comment>
<evidence type="ECO:0000256" key="1">
    <source>
        <dbReference type="ARBA" id="ARBA00022531"/>
    </source>
</evidence>
<keyword evidence="2" id="KW-0812">Transmembrane</keyword>
<dbReference type="GO" id="GO:0016020">
    <property type="term" value="C:membrane"/>
    <property type="evidence" value="ECO:0007669"/>
    <property type="project" value="InterPro"/>
</dbReference>
<keyword evidence="5" id="KW-1185">Reference proteome</keyword>
<feature type="transmembrane region" description="Helical" evidence="2">
    <location>
        <begin position="69"/>
        <end position="88"/>
    </location>
</feature>
<dbReference type="PANTHER" id="PTHR19271">
    <property type="entry name" value="CYTOCHROME B"/>
    <property type="match status" value="1"/>
</dbReference>
<dbReference type="AlphaFoldDB" id="A0A8J6XQH7"/>
<dbReference type="GO" id="GO:0022904">
    <property type="term" value="P:respiratory electron transport chain"/>
    <property type="evidence" value="ECO:0007669"/>
    <property type="project" value="InterPro"/>
</dbReference>
<reference evidence="4" key="1">
    <citation type="submission" date="2020-09" db="EMBL/GenBank/DDBJ databases">
        <title>Iningainema tapete sp. nov. (Scytonemataceae, Cyanobacteria) from greenhouses in central Florida (USA) produces two types of nodularin with biosynthetic potential for microcystin-LR and anabaenopeptins.</title>
        <authorList>
            <person name="Berthold D.E."/>
            <person name="Lefler F.W."/>
            <person name="Huang I.-S."/>
            <person name="Abdulla H."/>
            <person name="Zimba P.V."/>
            <person name="Laughinghouse H.D. IV."/>
        </authorList>
    </citation>
    <scope>NUCLEOTIDE SEQUENCE</scope>
    <source>
        <strain evidence="4">BLCCT55</strain>
    </source>
</reference>
<dbReference type="RefSeq" id="WP_190825869.1">
    <property type="nucleotide sequence ID" value="NZ_CAWPPI010000025.1"/>
</dbReference>
<dbReference type="GO" id="GO:0016491">
    <property type="term" value="F:oxidoreductase activity"/>
    <property type="evidence" value="ECO:0007669"/>
    <property type="project" value="InterPro"/>
</dbReference>
<dbReference type="InterPro" id="IPR005797">
    <property type="entry name" value="Cyt_b/b6_N"/>
</dbReference>